<dbReference type="Pfam" id="PF00884">
    <property type="entry name" value="Sulfatase"/>
    <property type="match status" value="1"/>
</dbReference>
<evidence type="ECO:0000256" key="4">
    <source>
        <dbReference type="ARBA" id="ARBA00022837"/>
    </source>
</evidence>
<dbReference type="PROSITE" id="PS00149">
    <property type="entry name" value="SULFATASE_2"/>
    <property type="match status" value="1"/>
</dbReference>
<evidence type="ECO:0000259" key="5">
    <source>
        <dbReference type="Pfam" id="PF00884"/>
    </source>
</evidence>
<dbReference type="CDD" id="cd16025">
    <property type="entry name" value="PAS_like"/>
    <property type="match status" value="1"/>
</dbReference>
<dbReference type="OrthoDB" id="9803751at2"/>
<evidence type="ECO:0000256" key="2">
    <source>
        <dbReference type="ARBA" id="ARBA00022723"/>
    </source>
</evidence>
<keyword evidence="7" id="KW-1185">Reference proteome</keyword>
<gene>
    <name evidence="6" type="ORF">A4H97_21200</name>
</gene>
<accession>A0A1V9F8C8</accession>
<dbReference type="RefSeq" id="WP_081197325.1">
    <property type="nucleotide sequence ID" value="NZ_FOCZ01000003.1"/>
</dbReference>
<comment type="caution">
    <text evidence="6">The sequence shown here is derived from an EMBL/GenBank/DDBJ whole genome shotgun (WGS) entry which is preliminary data.</text>
</comment>
<evidence type="ECO:0000313" key="7">
    <source>
        <dbReference type="Proteomes" id="UP000192610"/>
    </source>
</evidence>
<evidence type="ECO:0000256" key="1">
    <source>
        <dbReference type="ARBA" id="ARBA00008779"/>
    </source>
</evidence>
<dbReference type="InterPro" id="IPR024607">
    <property type="entry name" value="Sulfatase_CS"/>
</dbReference>
<keyword evidence="4" id="KW-0106">Calcium</keyword>
<dbReference type="AlphaFoldDB" id="A0A1V9F8C8"/>
<dbReference type="Gene3D" id="3.30.1120.10">
    <property type="match status" value="1"/>
</dbReference>
<dbReference type="PANTHER" id="PTHR42693:SF43">
    <property type="entry name" value="BLL2667 PROTEIN"/>
    <property type="match status" value="1"/>
</dbReference>
<evidence type="ECO:0000256" key="3">
    <source>
        <dbReference type="ARBA" id="ARBA00022801"/>
    </source>
</evidence>
<dbReference type="STRING" id="354355.SAMN05660816_01752"/>
<dbReference type="GO" id="GO:0016787">
    <property type="term" value="F:hydrolase activity"/>
    <property type="evidence" value="ECO:0007669"/>
    <property type="project" value="UniProtKB-KW"/>
</dbReference>
<reference evidence="7" key="1">
    <citation type="submission" date="2016-04" db="EMBL/GenBank/DDBJ databases">
        <authorList>
            <person name="Chen L."/>
            <person name="Zhuang W."/>
            <person name="Wang G."/>
        </authorList>
    </citation>
    <scope>NUCLEOTIDE SEQUENCE [LARGE SCALE GENOMIC DNA]</scope>
    <source>
        <strain evidence="7">17621</strain>
    </source>
</reference>
<dbReference type="InterPro" id="IPR017850">
    <property type="entry name" value="Alkaline_phosphatase_core_sf"/>
</dbReference>
<dbReference type="Gene3D" id="3.40.720.10">
    <property type="entry name" value="Alkaline Phosphatase, subunit A"/>
    <property type="match status" value="1"/>
</dbReference>
<comment type="similarity">
    <text evidence="1">Belongs to the sulfatase family.</text>
</comment>
<dbReference type="InterPro" id="IPR050738">
    <property type="entry name" value="Sulfatase"/>
</dbReference>
<organism evidence="6 7">
    <name type="scientific">Niastella yeongjuensis</name>
    <dbReference type="NCBI Taxonomy" id="354355"/>
    <lineage>
        <taxon>Bacteria</taxon>
        <taxon>Pseudomonadati</taxon>
        <taxon>Bacteroidota</taxon>
        <taxon>Chitinophagia</taxon>
        <taxon>Chitinophagales</taxon>
        <taxon>Chitinophagaceae</taxon>
        <taxon>Niastella</taxon>
    </lineage>
</organism>
<name>A0A1V9F8C8_9BACT</name>
<protein>
    <recommendedName>
        <fullName evidence="5">Sulfatase N-terminal domain-containing protein</fullName>
    </recommendedName>
</protein>
<keyword evidence="3" id="KW-0378">Hydrolase</keyword>
<keyword evidence="2" id="KW-0479">Metal-binding</keyword>
<dbReference type="EMBL" id="LVXG01000003">
    <property type="protein sequence ID" value="OQP54497.1"/>
    <property type="molecule type" value="Genomic_DNA"/>
</dbReference>
<dbReference type="Proteomes" id="UP000192610">
    <property type="component" value="Unassembled WGS sequence"/>
</dbReference>
<dbReference type="PANTHER" id="PTHR42693">
    <property type="entry name" value="ARYLSULFATASE FAMILY MEMBER"/>
    <property type="match status" value="1"/>
</dbReference>
<proteinExistence type="inferred from homology"/>
<dbReference type="PROSITE" id="PS00523">
    <property type="entry name" value="SULFATASE_1"/>
    <property type="match status" value="1"/>
</dbReference>
<sequence length="771" mass="84925">MHIKSQILIAITQATIITGIQAQYSPIQTYTGNAGKTLAETTPGNKPFNPVAAKNAPNIVYILLDDVGFGASSAFGGLIETPTFDSLANNGLRYTNFHTTAICSPTRASLLTGRNHHSVNVNTVIDLAVDAPGHNGYMPFEKATIAEIARENGYNTFAIGKWHVTPTPDLTGAGPFNRWPTGRGFDRFFGFMAGETDQYTPMLWENTSKIEPDLQGKHLTTVLVDKAIDYIAGQKSAAPDKPFFLYLTPGATHGPHQVDKQWIDKYKGRFDAGWDKYREEVLARQKKLGIVPASTTLPVRNTGIKPWDSLSAIEKKVFARFMEAYAGFLTHTDYEIGRLINYLKTINQLNNTLVVLIIGDNGASKEGGLTGHAIGINEYIDGSLFTQKYEDRIQEIEKLYDEIGSAKSGPNYPNGWAQAANTPFRYLKQDANSEGGTRNPLILFYPNGIKERGIRTQYSHINSVTPTAIDIAHLTVPAVINGYKQEPLEGVSLAYTIPNSQAAGQHHVQYFEISGSRAIYNDGWKAEVYHRNGTSFANDKWELYNLTDDFNEQKDLAVTNPGKLKELQALFESEAQKYNIYPLLGDTTVRSIEKLTKGPFDVRRQATLYPGVAQLPARSAPALYQHSFSIKADVDLTTNNEGVLLAVGGRFTGFSFFVQEGKLKVAHNNNGKLVYLESTRPLPTGKAILRYDLSYSPAKNLTDAAGTEALYINEVKVAERSITKSDATIMPYDEGLDVGKDNGSPVAPVYKSPFVFTGQLNKVIVEHLSKP</sequence>
<dbReference type="GO" id="GO:0046872">
    <property type="term" value="F:metal ion binding"/>
    <property type="evidence" value="ECO:0007669"/>
    <property type="project" value="UniProtKB-KW"/>
</dbReference>
<evidence type="ECO:0000313" key="6">
    <source>
        <dbReference type="EMBL" id="OQP54497.1"/>
    </source>
</evidence>
<dbReference type="SUPFAM" id="SSF53649">
    <property type="entry name" value="Alkaline phosphatase-like"/>
    <property type="match status" value="1"/>
</dbReference>
<dbReference type="InterPro" id="IPR000917">
    <property type="entry name" value="Sulfatase_N"/>
</dbReference>
<feature type="domain" description="Sulfatase N-terminal" evidence="5">
    <location>
        <begin position="57"/>
        <end position="472"/>
    </location>
</feature>